<comment type="caution">
    <text evidence="2">The sequence shown here is derived from an EMBL/GenBank/DDBJ whole genome shotgun (WGS) entry which is preliminary data.</text>
</comment>
<feature type="compositionally biased region" description="Basic and acidic residues" evidence="1">
    <location>
        <begin position="38"/>
        <end position="49"/>
    </location>
</feature>
<evidence type="ECO:0000256" key="1">
    <source>
        <dbReference type="SAM" id="MobiDB-lite"/>
    </source>
</evidence>
<proteinExistence type="predicted"/>
<reference evidence="2 3" key="1">
    <citation type="journal article" date="2022" name="Nat. Plants">
        <title>Genomes of leafy and leafless Platanthera orchids illuminate the evolution of mycoheterotrophy.</title>
        <authorList>
            <person name="Li M.H."/>
            <person name="Liu K.W."/>
            <person name="Li Z."/>
            <person name="Lu H.C."/>
            <person name="Ye Q.L."/>
            <person name="Zhang D."/>
            <person name="Wang J.Y."/>
            <person name="Li Y.F."/>
            <person name="Zhong Z.M."/>
            <person name="Liu X."/>
            <person name="Yu X."/>
            <person name="Liu D.K."/>
            <person name="Tu X.D."/>
            <person name="Liu B."/>
            <person name="Hao Y."/>
            <person name="Liao X.Y."/>
            <person name="Jiang Y.T."/>
            <person name="Sun W.H."/>
            <person name="Chen J."/>
            <person name="Chen Y.Q."/>
            <person name="Ai Y."/>
            <person name="Zhai J.W."/>
            <person name="Wu S.S."/>
            <person name="Zhou Z."/>
            <person name="Hsiao Y.Y."/>
            <person name="Wu W.L."/>
            <person name="Chen Y.Y."/>
            <person name="Lin Y.F."/>
            <person name="Hsu J.L."/>
            <person name="Li C.Y."/>
            <person name="Wang Z.W."/>
            <person name="Zhao X."/>
            <person name="Zhong W.Y."/>
            <person name="Ma X.K."/>
            <person name="Ma L."/>
            <person name="Huang J."/>
            <person name="Chen G.Z."/>
            <person name="Huang M.Z."/>
            <person name="Huang L."/>
            <person name="Peng D.H."/>
            <person name="Luo Y.B."/>
            <person name="Zou S.Q."/>
            <person name="Chen S.P."/>
            <person name="Lan S."/>
            <person name="Tsai W.C."/>
            <person name="Van de Peer Y."/>
            <person name="Liu Z.J."/>
        </authorList>
    </citation>
    <scope>NUCLEOTIDE SEQUENCE [LARGE SCALE GENOMIC DNA]</scope>
    <source>
        <strain evidence="2">Lor287</strain>
    </source>
</reference>
<accession>A0AAP0BDW4</accession>
<protein>
    <submittedName>
        <fullName evidence="2">Uncharacterized protein</fullName>
    </submittedName>
</protein>
<name>A0AAP0BDW4_9ASPA</name>
<feature type="region of interest" description="Disordered" evidence="1">
    <location>
        <begin position="26"/>
        <end position="49"/>
    </location>
</feature>
<gene>
    <name evidence="2" type="ORF">KSP39_PZI013306</name>
</gene>
<sequence>MSSFPTGRQFLFPQIHEEGRSQLILPKNRKRSAMPGRGDGKRNCSEERDWGSQCFSTPNESLLPLRGLALGRCPTSQYRVTDSLSSRCFA</sequence>
<dbReference type="AlphaFoldDB" id="A0AAP0BDW4"/>
<dbReference type="EMBL" id="JBBWWQ010000011">
    <property type="protein sequence ID" value="KAK8936329.1"/>
    <property type="molecule type" value="Genomic_DNA"/>
</dbReference>
<evidence type="ECO:0000313" key="3">
    <source>
        <dbReference type="Proteomes" id="UP001418222"/>
    </source>
</evidence>
<organism evidence="2 3">
    <name type="scientific">Platanthera zijinensis</name>
    <dbReference type="NCBI Taxonomy" id="2320716"/>
    <lineage>
        <taxon>Eukaryota</taxon>
        <taxon>Viridiplantae</taxon>
        <taxon>Streptophyta</taxon>
        <taxon>Embryophyta</taxon>
        <taxon>Tracheophyta</taxon>
        <taxon>Spermatophyta</taxon>
        <taxon>Magnoliopsida</taxon>
        <taxon>Liliopsida</taxon>
        <taxon>Asparagales</taxon>
        <taxon>Orchidaceae</taxon>
        <taxon>Orchidoideae</taxon>
        <taxon>Orchideae</taxon>
        <taxon>Orchidinae</taxon>
        <taxon>Platanthera</taxon>
    </lineage>
</organism>
<evidence type="ECO:0000313" key="2">
    <source>
        <dbReference type="EMBL" id="KAK8936329.1"/>
    </source>
</evidence>
<dbReference type="Proteomes" id="UP001418222">
    <property type="component" value="Unassembled WGS sequence"/>
</dbReference>
<keyword evidence="3" id="KW-1185">Reference proteome</keyword>